<evidence type="ECO:0000313" key="1">
    <source>
        <dbReference type="EMBL" id="TKW01900.1"/>
    </source>
</evidence>
<protein>
    <submittedName>
        <fullName evidence="1">Uncharacterized protein</fullName>
    </submittedName>
</protein>
<sequence>MSSIAVAGSPGRHIAVLFPTARCQDPIVPAPRYSFQTNKGCREVIGLFLIHNKFYLIFSKYQRIFTGKHAVLAISKSSIHNQGTQLKKKNYIIITTN</sequence>
<dbReference type="Gramene" id="TKW01900">
    <property type="protein sequence ID" value="TKW01900"/>
    <property type="gene ID" value="SEVIR_8G208600v2"/>
</dbReference>
<dbReference type="AlphaFoldDB" id="A0A4U6THT4"/>
<organism evidence="1 2">
    <name type="scientific">Setaria viridis</name>
    <name type="common">Green bristlegrass</name>
    <name type="synonym">Setaria italica subsp. viridis</name>
    <dbReference type="NCBI Taxonomy" id="4556"/>
    <lineage>
        <taxon>Eukaryota</taxon>
        <taxon>Viridiplantae</taxon>
        <taxon>Streptophyta</taxon>
        <taxon>Embryophyta</taxon>
        <taxon>Tracheophyta</taxon>
        <taxon>Spermatophyta</taxon>
        <taxon>Magnoliopsida</taxon>
        <taxon>Liliopsida</taxon>
        <taxon>Poales</taxon>
        <taxon>Poaceae</taxon>
        <taxon>PACMAD clade</taxon>
        <taxon>Panicoideae</taxon>
        <taxon>Panicodae</taxon>
        <taxon>Paniceae</taxon>
        <taxon>Cenchrinae</taxon>
        <taxon>Setaria</taxon>
    </lineage>
</organism>
<gene>
    <name evidence="1" type="ORF">SEVIR_8G208600v2</name>
</gene>
<dbReference type="Proteomes" id="UP000298652">
    <property type="component" value="Chromosome 8"/>
</dbReference>
<evidence type="ECO:0000313" key="2">
    <source>
        <dbReference type="Proteomes" id="UP000298652"/>
    </source>
</evidence>
<keyword evidence="2" id="KW-1185">Reference proteome</keyword>
<proteinExistence type="predicted"/>
<name>A0A4U6THT4_SETVI</name>
<reference evidence="1" key="1">
    <citation type="submission" date="2019-03" db="EMBL/GenBank/DDBJ databases">
        <title>WGS assembly of Setaria viridis.</title>
        <authorList>
            <person name="Huang P."/>
            <person name="Jenkins J."/>
            <person name="Grimwood J."/>
            <person name="Barry K."/>
            <person name="Healey A."/>
            <person name="Mamidi S."/>
            <person name="Sreedasyam A."/>
            <person name="Shu S."/>
            <person name="Feldman M."/>
            <person name="Wu J."/>
            <person name="Yu Y."/>
            <person name="Chen C."/>
            <person name="Johnson J."/>
            <person name="Rokhsar D."/>
            <person name="Baxter I."/>
            <person name="Schmutz J."/>
            <person name="Brutnell T."/>
            <person name="Kellogg E."/>
        </authorList>
    </citation>
    <scope>NUCLEOTIDE SEQUENCE [LARGE SCALE GENOMIC DNA]</scope>
</reference>
<accession>A0A4U6THT4</accession>
<dbReference type="EMBL" id="CM016559">
    <property type="protein sequence ID" value="TKW01900.1"/>
    <property type="molecule type" value="Genomic_DNA"/>
</dbReference>